<dbReference type="Pfam" id="PF00440">
    <property type="entry name" value="TetR_N"/>
    <property type="match status" value="1"/>
</dbReference>
<dbReference type="SUPFAM" id="SSF46689">
    <property type="entry name" value="Homeodomain-like"/>
    <property type="match status" value="1"/>
</dbReference>
<dbReference type="PANTHER" id="PTHR30055">
    <property type="entry name" value="HTH-TYPE TRANSCRIPTIONAL REGULATOR RUTR"/>
    <property type="match status" value="1"/>
</dbReference>
<proteinExistence type="predicted"/>
<evidence type="ECO:0000313" key="5">
    <source>
        <dbReference type="Proteomes" id="UP000667802"/>
    </source>
</evidence>
<evidence type="ECO:0000313" key="4">
    <source>
        <dbReference type="EMBL" id="MDR9894217.1"/>
    </source>
</evidence>
<dbReference type="InterPro" id="IPR036271">
    <property type="entry name" value="Tet_transcr_reg_TetR-rel_C_sf"/>
</dbReference>
<dbReference type="SUPFAM" id="SSF48498">
    <property type="entry name" value="Tetracyclin repressor-like, C-terminal domain"/>
    <property type="match status" value="1"/>
</dbReference>
<protein>
    <submittedName>
        <fullName evidence="4">TetR/AcrR family transcriptional regulator C-terminal domain-containing protein</fullName>
    </submittedName>
</protein>
<dbReference type="Gene3D" id="1.10.357.10">
    <property type="entry name" value="Tetracycline Repressor, domain 2"/>
    <property type="match status" value="1"/>
</dbReference>
<dbReference type="AlphaFoldDB" id="A0AAP5I341"/>
<sequence>MPLRDEQSFEGRRQQIIDGALEVFASKGFEKATNKDIATASGIRSPGLIYHYFKDKNDLLQQVIEQRLPVLQLLSHREEEIMTKPPEDALTIFAKAFLQALEAPKSLALMKVLLSEAFRQPSIAEIINKIGPSRSIAFLTRYLEKQISAGVMKPIDTGAAARCFVGSLIAYIITREVFLQPDVQRISAATMVATAVEVFLRGLETSQPEALNSLTDRHSHNLPKDRLLYSVTGSTHDKQ</sequence>
<gene>
    <name evidence="4" type="ORF">G7B40_006470</name>
</gene>
<dbReference type="InterPro" id="IPR001647">
    <property type="entry name" value="HTH_TetR"/>
</dbReference>
<accession>A0AAP5I341</accession>
<dbReference type="PANTHER" id="PTHR30055:SF226">
    <property type="entry name" value="HTH-TYPE TRANSCRIPTIONAL REGULATOR PKSA"/>
    <property type="match status" value="1"/>
</dbReference>
<dbReference type="GO" id="GO:0003700">
    <property type="term" value="F:DNA-binding transcription factor activity"/>
    <property type="evidence" value="ECO:0007669"/>
    <property type="project" value="TreeGrafter"/>
</dbReference>
<dbReference type="GO" id="GO:0000976">
    <property type="term" value="F:transcription cis-regulatory region binding"/>
    <property type="evidence" value="ECO:0007669"/>
    <property type="project" value="TreeGrafter"/>
</dbReference>
<organism evidence="4 5">
    <name type="scientific">Aetokthonos hydrillicola Thurmond2011</name>
    <dbReference type="NCBI Taxonomy" id="2712845"/>
    <lineage>
        <taxon>Bacteria</taxon>
        <taxon>Bacillati</taxon>
        <taxon>Cyanobacteriota</taxon>
        <taxon>Cyanophyceae</taxon>
        <taxon>Nostocales</taxon>
        <taxon>Hapalosiphonaceae</taxon>
        <taxon>Aetokthonos</taxon>
    </lineage>
</organism>
<dbReference type="InterPro" id="IPR050109">
    <property type="entry name" value="HTH-type_TetR-like_transc_reg"/>
</dbReference>
<evidence type="ECO:0000256" key="1">
    <source>
        <dbReference type="ARBA" id="ARBA00023125"/>
    </source>
</evidence>
<dbReference type="Pfam" id="PF14246">
    <property type="entry name" value="TetR_C_7"/>
    <property type="match status" value="1"/>
</dbReference>
<comment type="caution">
    <text evidence="2">Lacks conserved residue(s) required for the propagation of feature annotation.</text>
</comment>
<dbReference type="PROSITE" id="PS50977">
    <property type="entry name" value="HTH_TETR_2"/>
    <property type="match status" value="1"/>
</dbReference>
<evidence type="ECO:0000256" key="2">
    <source>
        <dbReference type="PROSITE-ProRule" id="PRU00335"/>
    </source>
</evidence>
<reference evidence="5" key="1">
    <citation type="journal article" date="2021" name="Science">
        <title>Hunting the eagle killer: A cyanobacterial neurotoxin causes vacuolar myelinopathy.</title>
        <authorList>
            <person name="Breinlinger S."/>
            <person name="Phillips T.J."/>
            <person name="Haram B.N."/>
            <person name="Mares J."/>
            <person name="Martinez Yerena J.A."/>
            <person name="Hrouzek P."/>
            <person name="Sobotka R."/>
            <person name="Henderson W.M."/>
            <person name="Schmieder P."/>
            <person name="Williams S.M."/>
            <person name="Lauderdale J.D."/>
            <person name="Wilde H.D."/>
            <person name="Gerrin W."/>
            <person name="Kust A."/>
            <person name="Washington J.W."/>
            <person name="Wagner C."/>
            <person name="Geier B."/>
            <person name="Liebeke M."/>
            <person name="Enke H."/>
            <person name="Niedermeyer T.H.J."/>
            <person name="Wilde S.B."/>
        </authorList>
    </citation>
    <scope>NUCLEOTIDE SEQUENCE [LARGE SCALE GENOMIC DNA]</scope>
    <source>
        <strain evidence="5">Thurmond2011</strain>
    </source>
</reference>
<name>A0AAP5I341_9CYAN</name>
<dbReference type="Gene3D" id="1.10.10.60">
    <property type="entry name" value="Homeodomain-like"/>
    <property type="match status" value="1"/>
</dbReference>
<dbReference type="Proteomes" id="UP000667802">
    <property type="component" value="Unassembled WGS sequence"/>
</dbReference>
<comment type="caution">
    <text evidence="4">The sequence shown here is derived from an EMBL/GenBank/DDBJ whole genome shotgun (WGS) entry which is preliminary data.</text>
</comment>
<dbReference type="InterPro" id="IPR039536">
    <property type="entry name" value="TetR_C_Proteobacteria"/>
</dbReference>
<dbReference type="InterPro" id="IPR009057">
    <property type="entry name" value="Homeodomain-like_sf"/>
</dbReference>
<dbReference type="EMBL" id="JAALHA020000002">
    <property type="protein sequence ID" value="MDR9894217.1"/>
    <property type="molecule type" value="Genomic_DNA"/>
</dbReference>
<feature type="domain" description="HTH tetR-type" evidence="3">
    <location>
        <begin position="10"/>
        <end position="71"/>
    </location>
</feature>
<keyword evidence="1 2" id="KW-0238">DNA-binding</keyword>
<evidence type="ECO:0000259" key="3">
    <source>
        <dbReference type="PROSITE" id="PS50977"/>
    </source>
</evidence>
<keyword evidence="5" id="KW-1185">Reference proteome</keyword>